<gene>
    <name evidence="1" type="ORF">RF11_11110</name>
</gene>
<name>A0A0C2IVR6_THEKT</name>
<accession>A0A0C2IVR6</accession>
<evidence type="ECO:0000313" key="2">
    <source>
        <dbReference type="Proteomes" id="UP000031668"/>
    </source>
</evidence>
<sequence length="158" mass="18486">MEKRPPINEDMIKIKKFDNLRSKEICIFSIIILRLVYDKETDRIQQPLFEINIKISKFSISENNDSTIVEINMIGWQINCPDSDQNYNTYYWFLIIDNDSNEVYKPAPVHFCTYFILTANATLSMYGRDVPQRGTLLRADRVVQESHLLSIHPLSSAH</sequence>
<dbReference type="EMBL" id="JWZT01002428">
    <property type="protein sequence ID" value="KII69464.1"/>
    <property type="molecule type" value="Genomic_DNA"/>
</dbReference>
<dbReference type="AlphaFoldDB" id="A0A0C2IVR6"/>
<protein>
    <submittedName>
        <fullName evidence="1">Uncharacterized protein</fullName>
    </submittedName>
</protein>
<proteinExistence type="predicted"/>
<dbReference type="Proteomes" id="UP000031668">
    <property type="component" value="Unassembled WGS sequence"/>
</dbReference>
<reference evidence="1 2" key="1">
    <citation type="journal article" date="2014" name="Genome Biol. Evol.">
        <title>The genome of the myxosporean Thelohanellus kitauei shows adaptations to nutrient acquisition within its fish host.</title>
        <authorList>
            <person name="Yang Y."/>
            <person name="Xiong J."/>
            <person name="Zhou Z."/>
            <person name="Huo F."/>
            <person name="Miao W."/>
            <person name="Ran C."/>
            <person name="Liu Y."/>
            <person name="Zhang J."/>
            <person name="Feng J."/>
            <person name="Wang M."/>
            <person name="Wang M."/>
            <person name="Wang L."/>
            <person name="Yao B."/>
        </authorList>
    </citation>
    <scope>NUCLEOTIDE SEQUENCE [LARGE SCALE GENOMIC DNA]</scope>
    <source>
        <strain evidence="1">Wuqing</strain>
    </source>
</reference>
<organism evidence="1 2">
    <name type="scientific">Thelohanellus kitauei</name>
    <name type="common">Myxosporean</name>
    <dbReference type="NCBI Taxonomy" id="669202"/>
    <lineage>
        <taxon>Eukaryota</taxon>
        <taxon>Metazoa</taxon>
        <taxon>Cnidaria</taxon>
        <taxon>Myxozoa</taxon>
        <taxon>Myxosporea</taxon>
        <taxon>Bivalvulida</taxon>
        <taxon>Platysporina</taxon>
        <taxon>Myxobolidae</taxon>
        <taxon>Thelohanellus</taxon>
    </lineage>
</organism>
<evidence type="ECO:0000313" key="1">
    <source>
        <dbReference type="EMBL" id="KII69464.1"/>
    </source>
</evidence>
<comment type="caution">
    <text evidence="1">The sequence shown here is derived from an EMBL/GenBank/DDBJ whole genome shotgun (WGS) entry which is preliminary data.</text>
</comment>
<keyword evidence="2" id="KW-1185">Reference proteome</keyword>